<dbReference type="EMBL" id="JAPUFD010000011">
    <property type="protein sequence ID" value="MDI1490286.1"/>
    <property type="molecule type" value="Genomic_DNA"/>
</dbReference>
<feature type="compositionally biased region" description="Low complexity" evidence="1">
    <location>
        <begin position="80"/>
        <end position="106"/>
    </location>
</feature>
<reference evidence="4" key="1">
    <citation type="journal article" date="2023" name="Genome Biol. Evol.">
        <title>First Whole Genome Sequence and Flow Cytometry Genome Size Data for the Lichen-Forming Fungus Ramalina farinacea (Ascomycota).</title>
        <authorList>
            <person name="Llewellyn T."/>
            <person name="Mian S."/>
            <person name="Hill R."/>
            <person name="Leitch I.J."/>
            <person name="Gaya E."/>
        </authorList>
    </citation>
    <scope>NUCLEOTIDE SEQUENCE</scope>
    <source>
        <strain evidence="4">LIQ254RAFAR</strain>
    </source>
</reference>
<evidence type="ECO:0000256" key="1">
    <source>
        <dbReference type="SAM" id="MobiDB-lite"/>
    </source>
</evidence>
<dbReference type="InterPro" id="IPR056634">
    <property type="entry name" value="DUF7732"/>
</dbReference>
<feature type="transmembrane region" description="Helical" evidence="2">
    <location>
        <begin position="156"/>
        <end position="178"/>
    </location>
</feature>
<gene>
    <name evidence="4" type="ORF">OHK93_001486</name>
</gene>
<keyword evidence="2" id="KW-1133">Transmembrane helix</keyword>
<evidence type="ECO:0000313" key="5">
    <source>
        <dbReference type="Proteomes" id="UP001161017"/>
    </source>
</evidence>
<name>A0AA43QSE7_9LECA</name>
<keyword evidence="2" id="KW-0812">Transmembrane</keyword>
<sequence length="307" mass="31426">MRLAQTIVSYLTFSGVLSAFAIRPKRYNVAESLQQRDDDHSEEYNEASPMIAVRFDEELLGYLEKRRGGGGSGGGGGRSSGSSSSGSSSSGSSSSGSSGGSSRSGSSGSGSTGGSRNTGTASSSSQVRPSYGGGRYYGGGATTPYRAGGRSPLGGILPFALVGGAIGAAAIFPGLWLYGAYEYNYNNRYNFRNRTNDTADGNTTLPVTCLCQQYSACGCDDNGNNTFLDGLVGNGSYQGLNKSLVTVQNVNGTRTLVLNGTLPNGTDTSASSSGTPTSAAANIGRAAVESSGFCVMGGIVWSMLWFI</sequence>
<feature type="compositionally biased region" description="Gly residues" evidence="1">
    <location>
        <begin position="69"/>
        <end position="79"/>
    </location>
</feature>
<dbReference type="Pfam" id="PF24866">
    <property type="entry name" value="DUF7732"/>
    <property type="match status" value="1"/>
</dbReference>
<evidence type="ECO:0000313" key="4">
    <source>
        <dbReference type="EMBL" id="MDI1490286.1"/>
    </source>
</evidence>
<dbReference type="AlphaFoldDB" id="A0AA43QSE7"/>
<dbReference type="Proteomes" id="UP001161017">
    <property type="component" value="Unassembled WGS sequence"/>
</dbReference>
<accession>A0AA43QSE7</accession>
<protein>
    <recommendedName>
        <fullName evidence="3">DUF7732 domain-containing protein</fullName>
    </recommendedName>
</protein>
<comment type="caution">
    <text evidence="4">The sequence shown here is derived from an EMBL/GenBank/DDBJ whole genome shotgun (WGS) entry which is preliminary data.</text>
</comment>
<proteinExistence type="predicted"/>
<evidence type="ECO:0000259" key="3">
    <source>
        <dbReference type="Pfam" id="PF24866"/>
    </source>
</evidence>
<keyword evidence="5" id="KW-1185">Reference proteome</keyword>
<evidence type="ECO:0000256" key="2">
    <source>
        <dbReference type="SAM" id="Phobius"/>
    </source>
</evidence>
<dbReference type="PANTHER" id="PTHR42091:SF1">
    <property type="entry name" value="CONSERVED GLYCINE-RICH PROTEIN (AFU_ORTHOLOGUE AFUA_7G02440)"/>
    <property type="match status" value="1"/>
</dbReference>
<dbReference type="PANTHER" id="PTHR42091">
    <property type="entry name" value="CONSERVED GLYCINE-RICH PROTEIN (AFU_ORTHOLOGUE AFUA_7G02440)"/>
    <property type="match status" value="1"/>
</dbReference>
<organism evidence="4 5">
    <name type="scientific">Ramalina farinacea</name>
    <dbReference type="NCBI Taxonomy" id="258253"/>
    <lineage>
        <taxon>Eukaryota</taxon>
        <taxon>Fungi</taxon>
        <taxon>Dikarya</taxon>
        <taxon>Ascomycota</taxon>
        <taxon>Pezizomycotina</taxon>
        <taxon>Lecanoromycetes</taxon>
        <taxon>OSLEUM clade</taxon>
        <taxon>Lecanoromycetidae</taxon>
        <taxon>Lecanorales</taxon>
        <taxon>Lecanorineae</taxon>
        <taxon>Ramalinaceae</taxon>
        <taxon>Ramalina</taxon>
    </lineage>
</organism>
<feature type="region of interest" description="Disordered" evidence="1">
    <location>
        <begin position="64"/>
        <end position="135"/>
    </location>
</feature>
<feature type="compositionally biased region" description="Low complexity" evidence="1">
    <location>
        <begin position="114"/>
        <end position="130"/>
    </location>
</feature>
<feature type="domain" description="DUF7732" evidence="3">
    <location>
        <begin position="136"/>
        <end position="266"/>
    </location>
</feature>
<keyword evidence="2" id="KW-0472">Membrane</keyword>